<dbReference type="PANTHER" id="PTHR12677:SF59">
    <property type="entry name" value="GOLGI APPARATUS MEMBRANE PROTEIN TVP38-RELATED"/>
    <property type="match status" value="1"/>
</dbReference>
<evidence type="ECO:0000256" key="5">
    <source>
        <dbReference type="ARBA" id="ARBA00023136"/>
    </source>
</evidence>
<evidence type="ECO:0000256" key="1">
    <source>
        <dbReference type="ARBA" id="ARBA00004651"/>
    </source>
</evidence>
<dbReference type="InterPro" id="IPR015414">
    <property type="entry name" value="TMEM64"/>
</dbReference>
<evidence type="ECO:0000256" key="3">
    <source>
        <dbReference type="ARBA" id="ARBA00022692"/>
    </source>
</evidence>
<dbReference type="PANTHER" id="PTHR12677">
    <property type="entry name" value="GOLGI APPARATUS MEMBRANE PROTEIN TVP38-RELATED"/>
    <property type="match status" value="1"/>
</dbReference>
<sequence length="241" mass="27072">MLNKAVQLMKRLLRKLYDNRAYLVLILVLLIFVLVGYEYFEKYASFFKDPHKIKKWVLSYGKYSFGAFILLQIIQVVIFFIPGEIVQIAGGFIYDTFLGSIVSLIGITLGSLIAYAIASYFGRKFIRKIVSEKHLKFFGKILKLGSVNYVVFLVYLIPGIPKDVVAYICGISDISLSNFLIFSTLGRIPGIFVSAYFGANIHTGNKLSLIIISVVMISLSAIGVFKGEKIIKKLVKKQPSQ</sequence>
<reference evidence="8 9" key="1">
    <citation type="journal article" date="2024" name="Int. J. Syst. Evol. Microbiol.">
        <title>Clostridium omnivorum sp. nov., isolated from anoxic soil under the treatment of reductive soil disinfestation.</title>
        <authorList>
            <person name="Ueki A."/>
            <person name="Tonouchi A."/>
            <person name="Kaku N."/>
            <person name="Honma S."/>
            <person name="Ueki K."/>
        </authorList>
    </citation>
    <scope>NUCLEOTIDE SEQUENCE [LARGE SCALE GENOMIC DNA]</scope>
    <source>
        <strain evidence="8 9">E14</strain>
    </source>
</reference>
<dbReference type="EMBL" id="BRXR01000001">
    <property type="protein sequence ID" value="GLC31395.1"/>
    <property type="molecule type" value="Genomic_DNA"/>
</dbReference>
<evidence type="ECO:0000313" key="9">
    <source>
        <dbReference type="Proteomes" id="UP001208567"/>
    </source>
</evidence>
<organism evidence="8 9">
    <name type="scientific">Clostridium omnivorum</name>
    <dbReference type="NCBI Taxonomy" id="1604902"/>
    <lineage>
        <taxon>Bacteria</taxon>
        <taxon>Bacillati</taxon>
        <taxon>Bacillota</taxon>
        <taxon>Clostridia</taxon>
        <taxon>Eubacteriales</taxon>
        <taxon>Clostridiaceae</taxon>
        <taxon>Clostridium</taxon>
    </lineage>
</organism>
<keyword evidence="4 6" id="KW-1133">Transmembrane helix</keyword>
<feature type="domain" description="VTT" evidence="7">
    <location>
        <begin position="81"/>
        <end position="199"/>
    </location>
</feature>
<dbReference type="Proteomes" id="UP001208567">
    <property type="component" value="Unassembled WGS sequence"/>
</dbReference>
<keyword evidence="3 6" id="KW-0812">Transmembrane</keyword>
<keyword evidence="2 6" id="KW-1003">Cell membrane</keyword>
<comment type="similarity">
    <text evidence="6">Belongs to the TVP38/TMEM64 family.</text>
</comment>
<gene>
    <name evidence="8" type="ORF">bsdE14_28050</name>
</gene>
<feature type="transmembrane region" description="Helical" evidence="6">
    <location>
        <begin position="141"/>
        <end position="158"/>
    </location>
</feature>
<protein>
    <recommendedName>
        <fullName evidence="6">TVP38/TMEM64 family membrane protein</fullName>
    </recommendedName>
</protein>
<feature type="transmembrane region" description="Helical" evidence="6">
    <location>
        <begin position="20"/>
        <end position="40"/>
    </location>
</feature>
<name>A0ABQ5N823_9CLOT</name>
<evidence type="ECO:0000313" key="8">
    <source>
        <dbReference type="EMBL" id="GLC31395.1"/>
    </source>
</evidence>
<keyword evidence="5 6" id="KW-0472">Membrane</keyword>
<keyword evidence="9" id="KW-1185">Reference proteome</keyword>
<accession>A0ABQ5N823</accession>
<feature type="transmembrane region" description="Helical" evidence="6">
    <location>
        <begin position="207"/>
        <end position="225"/>
    </location>
</feature>
<evidence type="ECO:0000259" key="7">
    <source>
        <dbReference type="Pfam" id="PF09335"/>
    </source>
</evidence>
<comment type="caution">
    <text evidence="8">The sequence shown here is derived from an EMBL/GenBank/DDBJ whole genome shotgun (WGS) entry which is preliminary data.</text>
</comment>
<evidence type="ECO:0000256" key="2">
    <source>
        <dbReference type="ARBA" id="ARBA00022475"/>
    </source>
</evidence>
<evidence type="ECO:0000256" key="4">
    <source>
        <dbReference type="ARBA" id="ARBA00022989"/>
    </source>
</evidence>
<proteinExistence type="inferred from homology"/>
<feature type="transmembrane region" description="Helical" evidence="6">
    <location>
        <begin position="60"/>
        <end position="81"/>
    </location>
</feature>
<evidence type="ECO:0000256" key="6">
    <source>
        <dbReference type="RuleBase" id="RU366058"/>
    </source>
</evidence>
<dbReference type="RefSeq" id="WP_264850681.1">
    <property type="nucleotide sequence ID" value="NZ_BRXR01000001.1"/>
</dbReference>
<feature type="transmembrane region" description="Helical" evidence="6">
    <location>
        <begin position="101"/>
        <end position="121"/>
    </location>
</feature>
<comment type="subcellular location">
    <subcellularLocation>
        <location evidence="1 6">Cell membrane</location>
        <topology evidence="1 6">Multi-pass membrane protein</topology>
    </subcellularLocation>
</comment>
<dbReference type="InterPro" id="IPR032816">
    <property type="entry name" value="VTT_dom"/>
</dbReference>
<dbReference type="Pfam" id="PF09335">
    <property type="entry name" value="VTT_dom"/>
    <property type="match status" value="1"/>
</dbReference>